<evidence type="ECO:0000256" key="2">
    <source>
        <dbReference type="SAM" id="SignalP"/>
    </source>
</evidence>
<evidence type="ECO:0000313" key="4">
    <source>
        <dbReference type="Proteomes" id="UP000829720"/>
    </source>
</evidence>
<keyword evidence="2" id="KW-0732">Signal</keyword>
<reference evidence="3" key="1">
    <citation type="submission" date="2021-01" db="EMBL/GenBank/DDBJ databases">
        <authorList>
            <person name="Zahm M."/>
            <person name="Roques C."/>
            <person name="Cabau C."/>
            <person name="Klopp C."/>
            <person name="Donnadieu C."/>
            <person name="Jouanno E."/>
            <person name="Lampietro C."/>
            <person name="Louis A."/>
            <person name="Herpin A."/>
            <person name="Echchiki A."/>
            <person name="Berthelot C."/>
            <person name="Parey E."/>
            <person name="Roest-Crollius H."/>
            <person name="Braasch I."/>
            <person name="Postlethwait J."/>
            <person name="Bobe J."/>
            <person name="Montfort J."/>
            <person name="Bouchez O."/>
            <person name="Begum T."/>
            <person name="Mejri S."/>
            <person name="Adams A."/>
            <person name="Chen W.-J."/>
            <person name="Guiguen Y."/>
        </authorList>
    </citation>
    <scope>NUCLEOTIDE SEQUENCE</scope>
    <source>
        <tissue evidence="3">Blood</tissue>
    </source>
</reference>
<keyword evidence="4" id="KW-1185">Reference proteome</keyword>
<evidence type="ECO:0000313" key="3">
    <source>
        <dbReference type="EMBL" id="KAI1898808.1"/>
    </source>
</evidence>
<protein>
    <recommendedName>
        <fullName evidence="5">Plac8 onzin related protein 1</fullName>
    </recommendedName>
</protein>
<organism evidence="3 4">
    <name type="scientific">Albula goreensis</name>
    <dbReference type="NCBI Taxonomy" id="1534307"/>
    <lineage>
        <taxon>Eukaryota</taxon>
        <taxon>Metazoa</taxon>
        <taxon>Chordata</taxon>
        <taxon>Craniata</taxon>
        <taxon>Vertebrata</taxon>
        <taxon>Euteleostomi</taxon>
        <taxon>Actinopterygii</taxon>
        <taxon>Neopterygii</taxon>
        <taxon>Teleostei</taxon>
        <taxon>Albuliformes</taxon>
        <taxon>Albulidae</taxon>
        <taxon>Albula</taxon>
    </lineage>
</organism>
<dbReference type="OrthoDB" id="1045822at2759"/>
<dbReference type="NCBIfam" id="TIGR01571">
    <property type="entry name" value="A_thal_Cys_rich"/>
    <property type="match status" value="1"/>
</dbReference>
<dbReference type="Pfam" id="PF04749">
    <property type="entry name" value="PLAC8"/>
    <property type="match status" value="1"/>
</dbReference>
<accession>A0A8T3DVT9</accession>
<dbReference type="EMBL" id="JAERUA010000006">
    <property type="protein sequence ID" value="KAI1898808.1"/>
    <property type="molecule type" value="Genomic_DNA"/>
</dbReference>
<comment type="similarity">
    <text evidence="1">Belongs to the cornifelin family.</text>
</comment>
<gene>
    <name evidence="3" type="ORF">AGOR_G00076170</name>
</gene>
<feature type="signal peptide" evidence="2">
    <location>
        <begin position="1"/>
        <end position="24"/>
    </location>
</feature>
<evidence type="ECO:0000256" key="1">
    <source>
        <dbReference type="ARBA" id="ARBA00009024"/>
    </source>
</evidence>
<evidence type="ECO:0008006" key="5">
    <source>
        <dbReference type="Google" id="ProtNLM"/>
    </source>
</evidence>
<feature type="chain" id="PRO_5035767754" description="Plac8 onzin related protein 1" evidence="2">
    <location>
        <begin position="25"/>
        <end position="177"/>
    </location>
</feature>
<dbReference type="InterPro" id="IPR006461">
    <property type="entry name" value="PLAC_motif_containing"/>
</dbReference>
<sequence>MGRRCCSKHHSCILPCAGLSCVCTWPLEEGSELNKTVIMAVSMQQQSAVTSTVVVAQPTSGGWSTGLCDCCSDLGTCCYGWWCFPCMQCQTAAQFGWCLCMPLLDCCWIVSCCLRKSMRERYGIHGSCVDDFCIPCWCYSCAWCQMAREVNIRERSQGGATVVITQQVASSQQVMAT</sequence>
<proteinExistence type="inferred from homology"/>
<comment type="caution">
    <text evidence="3">The sequence shown here is derived from an EMBL/GenBank/DDBJ whole genome shotgun (WGS) entry which is preliminary data.</text>
</comment>
<dbReference type="Proteomes" id="UP000829720">
    <property type="component" value="Unassembled WGS sequence"/>
</dbReference>
<dbReference type="PROSITE" id="PS51257">
    <property type="entry name" value="PROKAR_LIPOPROTEIN"/>
    <property type="match status" value="1"/>
</dbReference>
<dbReference type="PANTHER" id="PTHR15907">
    <property type="entry name" value="DUF614 FAMILY PROTEIN-RELATED"/>
    <property type="match status" value="1"/>
</dbReference>
<dbReference type="AlphaFoldDB" id="A0A8T3DVT9"/>
<name>A0A8T3DVT9_9TELE</name>